<reference evidence="13 15" key="1">
    <citation type="submission" date="2019-11" db="EMBL/GenBank/DDBJ databases">
        <authorList>
            <person name="Holert J."/>
        </authorList>
    </citation>
    <scope>NUCLEOTIDE SEQUENCE [LARGE SCALE GENOMIC DNA]</scope>
    <source>
        <strain evidence="13">SB11_3</strain>
    </source>
</reference>
<dbReference type="InterPro" id="IPR032672">
    <property type="entry name" value="TmcA/NAT10/Kre33"/>
</dbReference>
<evidence type="ECO:0000259" key="12">
    <source>
        <dbReference type="Pfam" id="PF13718"/>
    </source>
</evidence>
<dbReference type="Pfam" id="PF05127">
    <property type="entry name" value="NAT10_TcmA_helicase"/>
    <property type="match status" value="1"/>
</dbReference>
<dbReference type="InterPro" id="IPR027417">
    <property type="entry name" value="P-loop_NTPase"/>
</dbReference>
<feature type="domain" description="TmcA/NAT10 N-terminal" evidence="11">
    <location>
        <begin position="9"/>
        <end position="147"/>
    </location>
</feature>
<dbReference type="EC" id="2.3.1.193" evidence="9"/>
<comment type="function">
    <text evidence="9">Catalyzes the formation of N(4)-acetylcytidine (ac(4)C) at the wobble position of tRNA(Met), by using acetyl-CoA as an acetyl donor and ATP (or GTP).</text>
</comment>
<evidence type="ECO:0000256" key="5">
    <source>
        <dbReference type="ARBA" id="ARBA00022741"/>
    </source>
</evidence>
<dbReference type="GO" id="GO:0051392">
    <property type="term" value="F:tRNA cytidine N4-acetyltransferase activity"/>
    <property type="evidence" value="ECO:0007669"/>
    <property type="project" value="UniProtKB-UniRule"/>
</dbReference>
<dbReference type="OrthoDB" id="5578851at2"/>
<keyword evidence="7 9" id="KW-0694">RNA-binding</keyword>
<dbReference type="Gene3D" id="3.40.630.30">
    <property type="match status" value="1"/>
</dbReference>
<keyword evidence="15" id="KW-1185">Reference proteome</keyword>
<dbReference type="InterPro" id="IPR016181">
    <property type="entry name" value="Acyl_CoA_acyltransferase"/>
</dbReference>
<dbReference type="GO" id="GO:0051391">
    <property type="term" value="P:tRNA acetylation"/>
    <property type="evidence" value="ECO:0007669"/>
    <property type="project" value="UniProtKB-UniRule"/>
</dbReference>
<dbReference type="GO" id="GO:0000049">
    <property type="term" value="F:tRNA binding"/>
    <property type="evidence" value="ECO:0007669"/>
    <property type="project" value="UniProtKB-UniRule"/>
</dbReference>
<dbReference type="HAMAP" id="MF_01886">
    <property type="entry name" value="tRNA_acetyltr_TmcA"/>
    <property type="match status" value="1"/>
</dbReference>
<protein>
    <recommendedName>
        <fullName evidence="9">tRNA(Met) cytidine acetyltransferase TmcA</fullName>
        <ecNumber evidence="9">2.3.1.193</ecNumber>
    </recommendedName>
</protein>
<evidence type="ECO:0000256" key="4">
    <source>
        <dbReference type="ARBA" id="ARBA00022694"/>
    </source>
</evidence>
<feature type="domain" description="N-acetyltransferase" evidence="12">
    <location>
        <begin position="395"/>
        <end position="516"/>
    </location>
</feature>
<feature type="binding site" evidence="9">
    <location>
        <position position="344"/>
    </location>
    <ligand>
        <name>ATP</name>
        <dbReference type="ChEBI" id="CHEBI:30616"/>
    </ligand>
</feature>
<dbReference type="EMBL" id="CACSIO010000004">
    <property type="protein sequence ID" value="CAA0097204.1"/>
    <property type="molecule type" value="Genomic_DNA"/>
</dbReference>
<dbReference type="PANTHER" id="PTHR10925:SF5">
    <property type="entry name" value="RNA CYTIDINE ACETYLTRANSFERASE"/>
    <property type="match status" value="1"/>
</dbReference>
<dbReference type="Gene3D" id="1.20.120.890">
    <property type="entry name" value="tRNA(Met) cytidine acetyltransferase, tail domain"/>
    <property type="match status" value="1"/>
</dbReference>
<dbReference type="Gene3D" id="3.40.50.11040">
    <property type="match status" value="1"/>
</dbReference>
<evidence type="ECO:0000256" key="7">
    <source>
        <dbReference type="ARBA" id="ARBA00022884"/>
    </source>
</evidence>
<evidence type="ECO:0000256" key="8">
    <source>
        <dbReference type="ARBA" id="ARBA00023315"/>
    </source>
</evidence>
<evidence type="ECO:0000256" key="6">
    <source>
        <dbReference type="ARBA" id="ARBA00022840"/>
    </source>
</evidence>
<dbReference type="SUPFAM" id="SSF55729">
    <property type="entry name" value="Acyl-CoA N-acyltransferases (Nat)"/>
    <property type="match status" value="1"/>
</dbReference>
<proteinExistence type="inferred from homology"/>
<feature type="binding site" evidence="9">
    <location>
        <begin position="492"/>
        <end position="494"/>
    </location>
    <ligand>
        <name>acetyl-CoA</name>
        <dbReference type="ChEBI" id="CHEBI:57288"/>
    </ligand>
</feature>
<keyword evidence="5 9" id="KW-0547">Nucleotide-binding</keyword>
<dbReference type="InterPro" id="IPR038321">
    <property type="entry name" value="TmcA_C_sf"/>
</dbReference>
<evidence type="ECO:0000256" key="9">
    <source>
        <dbReference type="HAMAP-Rule" id="MF_01886"/>
    </source>
</evidence>
<accession>A0A5S9P1U2</accession>
<comment type="subcellular location">
    <subcellularLocation>
        <location evidence="9">Cytoplasm</location>
    </subcellularLocation>
</comment>
<dbReference type="InterPro" id="IPR007807">
    <property type="entry name" value="TcmA/NAT10_helicase"/>
</dbReference>
<dbReference type="EMBL" id="CACSIO010000045">
    <property type="protein sequence ID" value="CAA0122608.1"/>
    <property type="molecule type" value="Genomic_DNA"/>
</dbReference>
<dbReference type="SUPFAM" id="SSF52540">
    <property type="entry name" value="P-loop containing nucleoside triphosphate hydrolases"/>
    <property type="match status" value="1"/>
</dbReference>
<keyword evidence="3 9" id="KW-0808">Transferase</keyword>
<dbReference type="InterPro" id="IPR024914">
    <property type="entry name" value="tRNA_acetyltr_TmcA"/>
</dbReference>
<organism evidence="13 15">
    <name type="scientific">BD1-7 clade bacterium</name>
    <dbReference type="NCBI Taxonomy" id="2029982"/>
    <lineage>
        <taxon>Bacteria</taxon>
        <taxon>Pseudomonadati</taxon>
        <taxon>Pseudomonadota</taxon>
        <taxon>Gammaproteobacteria</taxon>
        <taxon>Cellvibrionales</taxon>
        <taxon>Spongiibacteraceae</taxon>
        <taxon>BD1-7 clade</taxon>
    </lineage>
</organism>
<keyword evidence="1 9" id="KW-0963">Cytoplasm</keyword>
<evidence type="ECO:0000259" key="11">
    <source>
        <dbReference type="Pfam" id="PF08351"/>
    </source>
</evidence>
<feature type="domain" description="TcmA/NAT10 helicase" evidence="10">
    <location>
        <begin position="195"/>
        <end position="361"/>
    </location>
</feature>
<evidence type="ECO:0000313" key="13">
    <source>
        <dbReference type="EMBL" id="CAA0097204.1"/>
    </source>
</evidence>
<evidence type="ECO:0000256" key="2">
    <source>
        <dbReference type="ARBA" id="ARBA00022555"/>
    </source>
</evidence>
<dbReference type="GO" id="GO:1990883">
    <property type="term" value="F:18S rRNA cytidine N-acetyltransferase activity"/>
    <property type="evidence" value="ECO:0007669"/>
    <property type="project" value="TreeGrafter"/>
</dbReference>
<comment type="similarity">
    <text evidence="9">Belongs to the TmcA family.</text>
</comment>
<dbReference type="AlphaFoldDB" id="A0A5S9P1U2"/>
<keyword evidence="8 9" id="KW-0012">Acyltransferase</keyword>
<evidence type="ECO:0000313" key="15">
    <source>
        <dbReference type="Proteomes" id="UP000441399"/>
    </source>
</evidence>
<dbReference type="GO" id="GO:1904812">
    <property type="term" value="P:rRNA acetylation involved in maturation of SSU-rRNA"/>
    <property type="evidence" value="ECO:0007669"/>
    <property type="project" value="TreeGrafter"/>
</dbReference>
<evidence type="ECO:0000313" key="14">
    <source>
        <dbReference type="EMBL" id="CAA0122608.1"/>
    </source>
</evidence>
<dbReference type="Pfam" id="PF13718">
    <property type="entry name" value="GNAT_acetyltr_2"/>
    <property type="match status" value="1"/>
</dbReference>
<keyword evidence="4 9" id="KW-0819">tRNA processing</keyword>
<sequence length="720" mass="79926">MNKPWDDNQQLHDLLAAVRASQHRLLVHFQGSSDWAKVLIEEWFGSEKPLYLDSLPPRRVRQLLGTEQQALVVDAWKGFNPNMLGIASPTIKAGGFLIVITPSLASWPQYSDPDYARMLVDGEPLSTISGRFVRFTGAILDNDPKILRVIEDGAQTQLPEHSWPKRSSDAHFFDQRTAIDAIARVATGHGRRPLVLTADRGRGKTAALGFACAELMQGENARQLLVTAPVYDAVACLFRHCAESLGIVFEAQRHLTFGHSELVFMPLDQILDEQPPASLLVVDEAAAVPTGHLNALSDIYNRLVFSSTVHGYEGNGRGFALRFQDQLLSSYPQTRQIELTQPIRFAENDPVEAIVNRILLLGGVAPKAASKSSVTGFYQVDRDQLVDQPDELATIFNLLLEAHYQTSPDDLRIMLDHPDVSIWVYRQQNPMGSGSEVSGVVLLMREGGFDTSDCDLLSRSQRRFRGHLLPQSIASIGFSEALPATFFRVMRIAVSAEYRRQKIASTMLTMIETQLNQDRDSSPSSARSGVFIGASFSCDRSLLGFWQACGYQPVRLGVSRESASGQYAAVVIKSLDDAAFDMQKRWRKVFYHNLGYQLLTSHRSLDAAMIPLLYQQSSMDLESLDTDVVHQLNAYVAARCSFEVAAPCLQRALVFWLSCSDCVGNCPEGLNESVALLLQGQSWHSVAKNFDHSGRKAVETKVRRFIAGIDESIADNILQR</sequence>
<evidence type="ECO:0000256" key="1">
    <source>
        <dbReference type="ARBA" id="ARBA00022490"/>
    </source>
</evidence>
<dbReference type="PANTHER" id="PTHR10925">
    <property type="entry name" value="N-ACETYLTRANSFERASE 10"/>
    <property type="match status" value="1"/>
</dbReference>
<keyword evidence="2 9" id="KW-0820">tRNA-binding</keyword>
<evidence type="ECO:0000256" key="3">
    <source>
        <dbReference type="ARBA" id="ARBA00022679"/>
    </source>
</evidence>
<evidence type="ECO:0000259" key="10">
    <source>
        <dbReference type="Pfam" id="PF05127"/>
    </source>
</evidence>
<dbReference type="GO" id="GO:0005524">
    <property type="term" value="F:ATP binding"/>
    <property type="evidence" value="ECO:0007669"/>
    <property type="project" value="UniProtKB-UniRule"/>
</dbReference>
<dbReference type="Gene3D" id="3.40.50.300">
    <property type="entry name" value="P-loop containing nucleotide triphosphate hydrolases"/>
    <property type="match status" value="1"/>
</dbReference>
<dbReference type="GO" id="GO:0005737">
    <property type="term" value="C:cytoplasm"/>
    <property type="evidence" value="ECO:0007669"/>
    <property type="project" value="UniProtKB-SubCell"/>
</dbReference>
<feature type="binding site" evidence="9">
    <location>
        <position position="175"/>
    </location>
    <ligand>
        <name>ATP</name>
        <dbReference type="ChEBI" id="CHEBI:30616"/>
    </ligand>
</feature>
<name>A0A5S9P1U2_9GAMM</name>
<dbReference type="Proteomes" id="UP000441399">
    <property type="component" value="Unassembled WGS sequence"/>
</dbReference>
<dbReference type="InterPro" id="IPR013562">
    <property type="entry name" value="TmcA/NAT10_N"/>
</dbReference>
<dbReference type="GO" id="GO:0002101">
    <property type="term" value="P:tRNA wobble cytosine modification"/>
    <property type="evidence" value="ECO:0007669"/>
    <property type="project" value="UniProtKB-UniRule"/>
</dbReference>
<dbReference type="Pfam" id="PF08351">
    <property type="entry name" value="TmcA_N"/>
    <property type="match status" value="1"/>
</dbReference>
<comment type="caution">
    <text evidence="9">Lacks conserved residue(s) required for the propagation of feature annotation.</text>
</comment>
<dbReference type="InterPro" id="IPR000182">
    <property type="entry name" value="GNAT_dom"/>
</dbReference>
<keyword evidence="6 9" id="KW-0067">ATP-binding</keyword>
<comment type="catalytic activity">
    <reaction evidence="9">
        <text>cytidine(34) in elongator tRNA(Met) + acetyl-CoA + ATP + H2O = N(4)-acetylcytidine(34) in elongator tRNA(Met) + ADP + phosphate + CoA + H(+)</text>
        <dbReference type="Rhea" id="RHEA:43788"/>
        <dbReference type="Rhea" id="RHEA-COMP:10693"/>
        <dbReference type="Rhea" id="RHEA-COMP:10694"/>
        <dbReference type="ChEBI" id="CHEBI:15377"/>
        <dbReference type="ChEBI" id="CHEBI:15378"/>
        <dbReference type="ChEBI" id="CHEBI:30616"/>
        <dbReference type="ChEBI" id="CHEBI:43474"/>
        <dbReference type="ChEBI" id="CHEBI:57287"/>
        <dbReference type="ChEBI" id="CHEBI:57288"/>
        <dbReference type="ChEBI" id="CHEBI:74900"/>
        <dbReference type="ChEBI" id="CHEBI:82748"/>
        <dbReference type="ChEBI" id="CHEBI:456216"/>
        <dbReference type="EC" id="2.3.1.193"/>
    </reaction>
</comment>
<gene>
    <name evidence="13" type="primary">tmcA_2</name>
    <name evidence="9" type="synonym">tmcA</name>
    <name evidence="14" type="synonym">tmcA_1</name>
    <name evidence="14" type="ORF">OPDIPICF_02636</name>
    <name evidence="13" type="ORF">OPDIPICF_04056</name>
</gene>